<dbReference type="EMBL" id="LT671825">
    <property type="protein sequence ID" value="SHO79044.1"/>
    <property type="molecule type" value="Genomic_DNA"/>
</dbReference>
<gene>
    <name evidence="7" type="ORF">MSYG_3393</name>
</gene>
<dbReference type="InterPro" id="IPR018796">
    <property type="entry name" value="COA8"/>
</dbReference>
<keyword evidence="4" id="KW-0809">Transit peptide</keyword>
<evidence type="ECO:0000256" key="4">
    <source>
        <dbReference type="ARBA" id="ARBA00022946"/>
    </source>
</evidence>
<evidence type="ECO:0000256" key="2">
    <source>
        <dbReference type="ARBA" id="ARBA00005453"/>
    </source>
</evidence>
<evidence type="ECO:0000256" key="3">
    <source>
        <dbReference type="ARBA" id="ARBA00022792"/>
    </source>
</evidence>
<protein>
    <submittedName>
        <fullName evidence="7">Uncharacterized protein</fullName>
    </submittedName>
</protein>
<keyword evidence="6" id="KW-0472">Membrane</keyword>
<proteinExistence type="inferred from homology"/>
<dbReference type="GO" id="GO:0097193">
    <property type="term" value="P:intrinsic apoptotic signaling pathway"/>
    <property type="evidence" value="ECO:0007669"/>
    <property type="project" value="InterPro"/>
</dbReference>
<name>A0A1M8AA23_MALS4</name>
<keyword evidence="8" id="KW-1185">Reference proteome</keyword>
<dbReference type="AlphaFoldDB" id="A0A1M8AA23"/>
<evidence type="ECO:0000313" key="7">
    <source>
        <dbReference type="EMBL" id="SHO79044.1"/>
    </source>
</evidence>
<evidence type="ECO:0000256" key="1">
    <source>
        <dbReference type="ARBA" id="ARBA00004443"/>
    </source>
</evidence>
<reference evidence="8" key="1">
    <citation type="journal article" date="2017" name="Nucleic Acids Res.">
        <title>Proteogenomics produces comprehensive and highly accurate protein-coding gene annotation in a complete genome assembly of Malassezia sympodialis.</title>
        <authorList>
            <person name="Zhu Y."/>
            <person name="Engstroem P.G."/>
            <person name="Tellgren-Roth C."/>
            <person name="Baudo C.D."/>
            <person name="Kennell J.C."/>
            <person name="Sun S."/>
            <person name="Billmyre R.B."/>
            <person name="Schroeder M.S."/>
            <person name="Andersson A."/>
            <person name="Holm T."/>
            <person name="Sigurgeirsson B."/>
            <person name="Wu G."/>
            <person name="Sankaranarayanan S.R."/>
            <person name="Siddharthan R."/>
            <person name="Sanyal K."/>
            <person name="Lundeberg J."/>
            <person name="Nystedt B."/>
            <person name="Boekhout T."/>
            <person name="Dawson T.L. Jr."/>
            <person name="Heitman J."/>
            <person name="Scheynius A."/>
            <person name="Lehtioe J."/>
        </authorList>
    </citation>
    <scope>NUCLEOTIDE SEQUENCE [LARGE SCALE GENOMIC DNA]</scope>
    <source>
        <strain evidence="8">ATCC 42132</strain>
    </source>
</reference>
<organism evidence="7 8">
    <name type="scientific">Malassezia sympodialis (strain ATCC 42132)</name>
    <name type="common">Atopic eczema-associated yeast</name>
    <dbReference type="NCBI Taxonomy" id="1230383"/>
    <lineage>
        <taxon>Eukaryota</taxon>
        <taxon>Fungi</taxon>
        <taxon>Dikarya</taxon>
        <taxon>Basidiomycota</taxon>
        <taxon>Ustilaginomycotina</taxon>
        <taxon>Malasseziomycetes</taxon>
        <taxon>Malasseziales</taxon>
        <taxon>Malasseziaceae</taxon>
        <taxon>Malassezia</taxon>
    </lineage>
</organism>
<evidence type="ECO:0000256" key="5">
    <source>
        <dbReference type="ARBA" id="ARBA00023128"/>
    </source>
</evidence>
<comment type="similarity">
    <text evidence="2">Belongs to the COA8 family.</text>
</comment>
<dbReference type="GO" id="GO:0005743">
    <property type="term" value="C:mitochondrial inner membrane"/>
    <property type="evidence" value="ECO:0007669"/>
    <property type="project" value="UniProtKB-SubCell"/>
</dbReference>
<dbReference type="PANTHER" id="PTHR31107">
    <property type="entry name" value="APOPTOGENIC PROTEIN 1, MITOCHONDRIAL"/>
    <property type="match status" value="1"/>
</dbReference>
<keyword evidence="3" id="KW-0999">Mitochondrion inner membrane</keyword>
<evidence type="ECO:0000313" key="8">
    <source>
        <dbReference type="Proteomes" id="UP000186303"/>
    </source>
</evidence>
<dbReference type="Pfam" id="PF10231">
    <property type="entry name" value="COA8"/>
    <property type="match status" value="1"/>
</dbReference>
<dbReference type="VEuPathDB" id="FungiDB:MSYG_3393"/>
<keyword evidence="5" id="KW-0496">Mitochondrion</keyword>
<accession>A0A1M8AA23</accession>
<sequence>MRAAPPLWRASRLRPQAYVGPPDPVSNLRPVVYSEPQVRPKSALHPYSLEEFTARAQTQRGRSSSALVRYADHLLGQLEAVGMHARLQSMWLDQFNQRFWFDNNVRFTRALEEYKAHVAPQGDATLELLAPFYREWLVVNAKRLRHYNHTLWVATYKTIGAQLRLALLQGYTRVVVWFAGR</sequence>
<comment type="subcellular location">
    <subcellularLocation>
        <location evidence="1">Mitochondrion inner membrane</location>
        <topology evidence="1">Peripheral membrane protein</topology>
        <orientation evidence="1">Matrix side</orientation>
    </subcellularLocation>
</comment>
<dbReference type="Proteomes" id="UP000186303">
    <property type="component" value="Chromosome 5"/>
</dbReference>
<dbReference type="OrthoDB" id="6246201at2759"/>
<evidence type="ECO:0000256" key="6">
    <source>
        <dbReference type="ARBA" id="ARBA00023136"/>
    </source>
</evidence>
<dbReference type="PANTHER" id="PTHR31107:SF2">
    <property type="entry name" value="CYTOCHROME C OXIDASE ASSEMBLY FACTOR 8"/>
    <property type="match status" value="1"/>
</dbReference>